<evidence type="ECO:0000313" key="2">
    <source>
        <dbReference type="EMBL" id="GAC57943.1"/>
    </source>
</evidence>
<proteinExistence type="predicted"/>
<keyword evidence="1" id="KW-0812">Transmembrane</keyword>
<comment type="caution">
    <text evidence="2">The sequence shown here is derived from an EMBL/GenBank/DDBJ whole genome shotgun (WGS) entry which is preliminary data.</text>
</comment>
<evidence type="ECO:0000313" key="3">
    <source>
        <dbReference type="Proteomes" id="UP000053405"/>
    </source>
</evidence>
<feature type="transmembrane region" description="Helical" evidence="1">
    <location>
        <begin position="64"/>
        <end position="86"/>
    </location>
</feature>
<dbReference type="Proteomes" id="UP000053405">
    <property type="component" value="Unassembled WGS sequence"/>
</dbReference>
<dbReference type="EMBL" id="BANT01000027">
    <property type="protein sequence ID" value="GAC57943.1"/>
    <property type="molecule type" value="Genomic_DNA"/>
</dbReference>
<name>L7LD21_9ACTN</name>
<dbReference type="AlphaFoldDB" id="L7LD21"/>
<feature type="transmembrane region" description="Helical" evidence="1">
    <location>
        <begin position="36"/>
        <end position="52"/>
    </location>
</feature>
<gene>
    <name evidence="2" type="ORF">GOHSU_27_00790</name>
</gene>
<evidence type="ECO:0000256" key="1">
    <source>
        <dbReference type="SAM" id="Phobius"/>
    </source>
</evidence>
<reference evidence="2 3" key="1">
    <citation type="submission" date="2012-12" db="EMBL/GenBank/DDBJ databases">
        <title>Whole genome shotgun sequence of Gordonia hirsuta NBRC 16056.</title>
        <authorList>
            <person name="Isaki-Nakamura S."/>
            <person name="Hosoyama A."/>
            <person name="Tsuchikane K."/>
            <person name="Katsumata H."/>
            <person name="Baba S."/>
            <person name="Yamazaki S."/>
            <person name="Fujita N."/>
        </authorList>
    </citation>
    <scope>NUCLEOTIDE SEQUENCE [LARGE SCALE GENOMIC DNA]</scope>
    <source>
        <strain evidence="2 3">NBRC 16056</strain>
    </source>
</reference>
<feature type="transmembrane region" description="Helical" evidence="1">
    <location>
        <begin position="12"/>
        <end position="30"/>
    </location>
</feature>
<sequence>MTRQQPAGGRFAAAAGVLAAVVAASLLALVLVVVPFLFLGGIVLIALIVVRLDRGGEASNGRGWVMVAVLMILTVGSGLGMVNTLLLTPAPLTQVEQVHRSGAAAACGQTVTECDRRPVGDGACR</sequence>
<organism evidence="2 3">
    <name type="scientific">Gordonia hirsuta DSM 44140 = NBRC 16056</name>
    <dbReference type="NCBI Taxonomy" id="1121927"/>
    <lineage>
        <taxon>Bacteria</taxon>
        <taxon>Bacillati</taxon>
        <taxon>Actinomycetota</taxon>
        <taxon>Actinomycetes</taxon>
        <taxon>Mycobacteriales</taxon>
        <taxon>Gordoniaceae</taxon>
        <taxon>Gordonia</taxon>
    </lineage>
</organism>
<protein>
    <submittedName>
        <fullName evidence="2">Uncharacterized protein</fullName>
    </submittedName>
</protein>
<accession>L7LD21</accession>
<keyword evidence="1" id="KW-1133">Transmembrane helix</keyword>
<dbReference type="STRING" id="1121927.GOHSU_27_00790"/>
<keyword evidence="3" id="KW-1185">Reference proteome</keyword>
<keyword evidence="1" id="KW-0472">Membrane</keyword>
<dbReference type="RefSeq" id="WP_005941071.1">
    <property type="nucleotide sequence ID" value="NZ_ATVK01000014.1"/>
</dbReference>